<comment type="caution">
    <text evidence="1">The sequence shown here is derived from an EMBL/GenBank/DDBJ whole genome shotgun (WGS) entry which is preliminary data.</text>
</comment>
<dbReference type="PANTHER" id="PTHR48419:SF1">
    <property type="entry name" value="SULFOTRANSFERASE DOMAIN-CONTAINING PROTEIN"/>
    <property type="match status" value="1"/>
</dbReference>
<evidence type="ECO:0000313" key="2">
    <source>
        <dbReference type="Proteomes" id="UP000549394"/>
    </source>
</evidence>
<dbReference type="AlphaFoldDB" id="A0A7I8VV26"/>
<dbReference type="InterPro" id="IPR053226">
    <property type="entry name" value="Pyrrolopyrazine_biosynth_F"/>
</dbReference>
<dbReference type="Pfam" id="PF19798">
    <property type="entry name" value="Sulfotransfer_5"/>
    <property type="match status" value="1"/>
</dbReference>
<evidence type="ECO:0000313" key="1">
    <source>
        <dbReference type="EMBL" id="CAD5118418.1"/>
    </source>
</evidence>
<sequence>MHAETLANLYYNLFPSEFSYFLVLGKQYIFAKDAAYQLGGRFDAIPEGFQHTFLIRNPSKTVRSLYNIILNGEETGWTYFDASEVGFKQLMELFKHVTTTLCQEAIVIDADDLFKNSAGILKKYCQKIGMEYKDSMIQWDDSSKSFQQNFTKMWHPWLKNAFTTKKFEDTLQGKKQDKDMPEVFHEAIKESMHIYYELYKYKLEANA</sequence>
<protein>
    <submittedName>
        <fullName evidence="1">DgyrCDS7128</fullName>
    </submittedName>
</protein>
<dbReference type="SUPFAM" id="SSF52540">
    <property type="entry name" value="P-loop containing nucleoside triphosphate hydrolases"/>
    <property type="match status" value="1"/>
</dbReference>
<reference evidence="1 2" key="1">
    <citation type="submission" date="2020-08" db="EMBL/GenBank/DDBJ databases">
        <authorList>
            <person name="Hejnol A."/>
        </authorList>
    </citation>
    <scope>NUCLEOTIDE SEQUENCE [LARGE SCALE GENOMIC DNA]</scope>
</reference>
<dbReference type="InterPro" id="IPR027417">
    <property type="entry name" value="P-loop_NTPase"/>
</dbReference>
<dbReference type="Gene3D" id="3.40.50.300">
    <property type="entry name" value="P-loop containing nucleotide triphosphate hydrolases"/>
    <property type="match status" value="1"/>
</dbReference>
<proteinExistence type="predicted"/>
<keyword evidence="2" id="KW-1185">Reference proteome</keyword>
<name>A0A7I8VV26_9ANNE</name>
<dbReference type="PANTHER" id="PTHR48419">
    <property type="entry name" value="SULFOTRANSFERASE DOMAIN-CONTAINING PROTEIN"/>
    <property type="match status" value="1"/>
</dbReference>
<dbReference type="OrthoDB" id="416710at2759"/>
<accession>A0A7I8VV26</accession>
<dbReference type="Proteomes" id="UP000549394">
    <property type="component" value="Unassembled WGS sequence"/>
</dbReference>
<organism evidence="1 2">
    <name type="scientific">Dimorphilus gyrociliatus</name>
    <dbReference type="NCBI Taxonomy" id="2664684"/>
    <lineage>
        <taxon>Eukaryota</taxon>
        <taxon>Metazoa</taxon>
        <taxon>Spiralia</taxon>
        <taxon>Lophotrochozoa</taxon>
        <taxon>Annelida</taxon>
        <taxon>Polychaeta</taxon>
        <taxon>Polychaeta incertae sedis</taxon>
        <taxon>Dinophilidae</taxon>
        <taxon>Dimorphilus</taxon>
    </lineage>
</organism>
<dbReference type="EMBL" id="CAJFCJ010000008">
    <property type="protein sequence ID" value="CAD5118418.1"/>
    <property type="molecule type" value="Genomic_DNA"/>
</dbReference>
<gene>
    <name evidence="1" type="ORF">DGYR_LOCUS6794</name>
</gene>